<dbReference type="AlphaFoldDB" id="A0A2P6PA54"/>
<proteinExistence type="predicted"/>
<dbReference type="Proteomes" id="UP000238479">
    <property type="component" value="Chromosome 7"/>
</dbReference>
<evidence type="ECO:0000313" key="3">
    <source>
        <dbReference type="Proteomes" id="UP000238479"/>
    </source>
</evidence>
<protein>
    <submittedName>
        <fullName evidence="2">Uncharacterized protein</fullName>
    </submittedName>
</protein>
<feature type="transmembrane region" description="Helical" evidence="1">
    <location>
        <begin position="85"/>
        <end position="107"/>
    </location>
</feature>
<organism evidence="2 3">
    <name type="scientific">Rosa chinensis</name>
    <name type="common">China rose</name>
    <dbReference type="NCBI Taxonomy" id="74649"/>
    <lineage>
        <taxon>Eukaryota</taxon>
        <taxon>Viridiplantae</taxon>
        <taxon>Streptophyta</taxon>
        <taxon>Embryophyta</taxon>
        <taxon>Tracheophyta</taxon>
        <taxon>Spermatophyta</taxon>
        <taxon>Magnoliopsida</taxon>
        <taxon>eudicotyledons</taxon>
        <taxon>Gunneridae</taxon>
        <taxon>Pentapetalae</taxon>
        <taxon>rosids</taxon>
        <taxon>fabids</taxon>
        <taxon>Rosales</taxon>
        <taxon>Rosaceae</taxon>
        <taxon>Rosoideae</taxon>
        <taxon>Rosoideae incertae sedis</taxon>
        <taxon>Rosa</taxon>
    </lineage>
</organism>
<evidence type="ECO:0000313" key="2">
    <source>
        <dbReference type="EMBL" id="PRQ18803.1"/>
    </source>
</evidence>
<gene>
    <name evidence="2" type="ORF">RchiOBHm_Chr7g0210131</name>
</gene>
<accession>A0A2P6PA54</accession>
<evidence type="ECO:0000256" key="1">
    <source>
        <dbReference type="SAM" id="Phobius"/>
    </source>
</evidence>
<reference evidence="2 3" key="1">
    <citation type="journal article" date="2018" name="Nat. Genet.">
        <title>The Rosa genome provides new insights in the design of modern roses.</title>
        <authorList>
            <person name="Bendahmane M."/>
        </authorList>
    </citation>
    <scope>NUCLEOTIDE SEQUENCE [LARGE SCALE GENOMIC DNA]</scope>
    <source>
        <strain evidence="3">cv. Old Blush</strain>
    </source>
</reference>
<comment type="caution">
    <text evidence="2">The sequence shown here is derived from an EMBL/GenBank/DDBJ whole genome shotgun (WGS) entry which is preliminary data.</text>
</comment>
<name>A0A2P6PA54_ROSCH</name>
<sequence>MTQDSGGSTRFENFMTGRISWISKAETDWNSGILVGWGGSDQALSGSMKSWRPSNEKRVVMSDEEFQYRKELNLKFGKVMKKMMIIMNSLMDIDGHLIFGGLGLILVCSL</sequence>
<dbReference type="Gramene" id="PRQ18803">
    <property type="protein sequence ID" value="PRQ18803"/>
    <property type="gene ID" value="RchiOBHm_Chr7g0210131"/>
</dbReference>
<keyword evidence="1" id="KW-0812">Transmembrane</keyword>
<keyword evidence="1" id="KW-1133">Transmembrane helix</keyword>
<dbReference type="EMBL" id="PDCK01000045">
    <property type="protein sequence ID" value="PRQ18803.1"/>
    <property type="molecule type" value="Genomic_DNA"/>
</dbReference>
<keyword evidence="1" id="KW-0472">Membrane</keyword>
<keyword evidence="3" id="KW-1185">Reference proteome</keyword>